<dbReference type="GO" id="GO:0046872">
    <property type="term" value="F:metal ion binding"/>
    <property type="evidence" value="ECO:0007669"/>
    <property type="project" value="UniProtKB-KW"/>
</dbReference>
<accession>A0A0F9NX39</accession>
<organism evidence="2">
    <name type="scientific">marine sediment metagenome</name>
    <dbReference type="NCBI Taxonomy" id="412755"/>
    <lineage>
        <taxon>unclassified sequences</taxon>
        <taxon>metagenomes</taxon>
        <taxon>ecological metagenomes</taxon>
    </lineage>
</organism>
<dbReference type="InterPro" id="IPR034660">
    <property type="entry name" value="DinB/YfiT-like"/>
</dbReference>
<evidence type="ECO:0008006" key="3">
    <source>
        <dbReference type="Google" id="ProtNLM"/>
    </source>
</evidence>
<dbReference type="Gene3D" id="1.20.120.450">
    <property type="entry name" value="dinb family like domain"/>
    <property type="match status" value="1"/>
</dbReference>
<dbReference type="SUPFAM" id="SSF109854">
    <property type="entry name" value="DinB/YfiT-like putative metalloenzymes"/>
    <property type="match status" value="1"/>
</dbReference>
<protein>
    <recommendedName>
        <fullName evidence="3">Damage-inducible protein DinB</fullName>
    </recommendedName>
</protein>
<evidence type="ECO:0000313" key="2">
    <source>
        <dbReference type="EMBL" id="KKN22394.1"/>
    </source>
</evidence>
<keyword evidence="1" id="KW-0479">Metal-binding</keyword>
<dbReference type="PANTHER" id="PTHR37302">
    <property type="entry name" value="SLR1116 PROTEIN"/>
    <property type="match status" value="1"/>
</dbReference>
<dbReference type="AlphaFoldDB" id="A0A0F9NX39"/>
<gene>
    <name evidence="2" type="ORF">LCGC14_0915590</name>
</gene>
<dbReference type="Pfam" id="PF05163">
    <property type="entry name" value="DinB"/>
    <property type="match status" value="1"/>
</dbReference>
<comment type="caution">
    <text evidence="2">The sequence shown here is derived from an EMBL/GenBank/DDBJ whole genome shotgun (WGS) entry which is preliminary data.</text>
</comment>
<evidence type="ECO:0000256" key="1">
    <source>
        <dbReference type="ARBA" id="ARBA00022723"/>
    </source>
</evidence>
<reference evidence="2" key="1">
    <citation type="journal article" date="2015" name="Nature">
        <title>Complex archaea that bridge the gap between prokaryotes and eukaryotes.</title>
        <authorList>
            <person name="Spang A."/>
            <person name="Saw J.H."/>
            <person name="Jorgensen S.L."/>
            <person name="Zaremba-Niedzwiedzka K."/>
            <person name="Martijn J."/>
            <person name="Lind A.E."/>
            <person name="van Eijk R."/>
            <person name="Schleper C."/>
            <person name="Guy L."/>
            <person name="Ettema T.J."/>
        </authorList>
    </citation>
    <scope>NUCLEOTIDE SEQUENCE</scope>
</reference>
<name>A0A0F9NX39_9ZZZZ</name>
<proteinExistence type="predicted"/>
<dbReference type="EMBL" id="LAZR01003066">
    <property type="protein sequence ID" value="KKN22394.1"/>
    <property type="molecule type" value="Genomic_DNA"/>
</dbReference>
<dbReference type="InterPro" id="IPR007837">
    <property type="entry name" value="DinB"/>
</dbReference>
<dbReference type="PANTHER" id="PTHR37302:SF1">
    <property type="entry name" value="PROTEIN DINB"/>
    <property type="match status" value="1"/>
</dbReference>
<sequence>MISSGYVRTMARYNSWQNDQLISLLLDMPKDELTKDRGAFFGSILGTANHLLCGDMLWLSRLEPLMAPPFTVPDQWPRLHEDARGWAADRYRVDGKLHLWADKLREIDLVGDVTCQPVMRGTAFSLSRGMAVVQMFTHQTHHRGQIHAMLTAAGQAAPISDIIHMPEIV</sequence>